<name>A0A1Y1UZI9_9FUNG</name>
<sequence>MFAKKLLCVVASLFVGIQLVNAETITPCGSGSYTSPADCTTGVIDNYCTKGEYIFGVVSGETSCVDVIKNEVAVFEGNSKLDLSTGEIANVSDVKVFDCDKAGKCTETFGYIKVDTDYYEVPNGGSVAKLESSDMTTKSSGKLYTGGLLYVDEVDVHAIDINTGDGNYYVLKNSDSVFSGSVGDVVVKSGTNALTFVSLTSTSSYLVKDNAGEIASTAGDTIVIKGSDYSIDTSINGNDYCVDDKMQVWERKDGLCKSYIVDSEDCSFYYGCGSGENCVKSDNNMDPRAQQQVDCIPNAENSNDCNGYYLTNSENNALIKSTGDGTYNLWNCSTGRCDDETNSHPIGYLKNAGTPSDYPYIECNLEKCIIATIAESNTGCVDSGPTTGQVTYGGLYKSNSNYKLCKVYQTATPSNNEIITSEDGVGKYFIDIGTKSILGLPVKNDHFIAIDIDGENGNIKIVNDNVRYRYTLNGEYLIHERSTAKGETSGGQICESGVTPFEYILNQWDTIEAGGNEVNANYYIQE</sequence>
<evidence type="ECO:0000256" key="1">
    <source>
        <dbReference type="SAM" id="SignalP"/>
    </source>
</evidence>
<feature type="signal peptide" evidence="1">
    <location>
        <begin position="1"/>
        <end position="22"/>
    </location>
</feature>
<evidence type="ECO:0000313" key="2">
    <source>
        <dbReference type="EMBL" id="ORX43941.1"/>
    </source>
</evidence>
<dbReference type="OrthoDB" id="10608411at2759"/>
<protein>
    <submittedName>
        <fullName evidence="2">Uncharacterized protein</fullName>
    </submittedName>
</protein>
<keyword evidence="3" id="KW-1185">Reference proteome</keyword>
<reference evidence="2 3" key="1">
    <citation type="submission" date="2016-08" db="EMBL/GenBank/DDBJ databases">
        <title>Genomes of anaerobic fungi encode conserved fungal cellulosomes for biomass hydrolysis.</title>
        <authorList>
            <consortium name="DOE Joint Genome Institute"/>
            <person name="Haitjema C.H."/>
            <person name="Gilmore S.P."/>
            <person name="Henske J.K."/>
            <person name="Solomon K.V."/>
            <person name="De Groot R."/>
            <person name="Kuo A."/>
            <person name="Mondo S.J."/>
            <person name="Salamov A.A."/>
            <person name="Labutti K."/>
            <person name="Zhao Z."/>
            <person name="Chiniquy J."/>
            <person name="Barry K."/>
            <person name="Brewer H.M."/>
            <person name="Purvine S.O."/>
            <person name="Wright A.T."/>
            <person name="Boxma B."/>
            <person name="Van Alen T."/>
            <person name="Hackstein J.H."/>
            <person name="Baker S.E."/>
            <person name="Grigoriev I.V."/>
            <person name="O'Malley M.A."/>
        </authorList>
    </citation>
    <scope>NUCLEOTIDE SEQUENCE [LARGE SCALE GENOMIC DNA]</scope>
    <source>
        <strain evidence="3">finn</strain>
    </source>
</reference>
<dbReference type="EMBL" id="MCFH01000049">
    <property type="protein sequence ID" value="ORX43941.1"/>
    <property type="molecule type" value="Genomic_DNA"/>
</dbReference>
<dbReference type="AlphaFoldDB" id="A0A1Y1UZI9"/>
<proteinExistence type="predicted"/>
<organism evidence="2 3">
    <name type="scientific">Piromyces finnis</name>
    <dbReference type="NCBI Taxonomy" id="1754191"/>
    <lineage>
        <taxon>Eukaryota</taxon>
        <taxon>Fungi</taxon>
        <taxon>Fungi incertae sedis</taxon>
        <taxon>Chytridiomycota</taxon>
        <taxon>Chytridiomycota incertae sedis</taxon>
        <taxon>Neocallimastigomycetes</taxon>
        <taxon>Neocallimastigales</taxon>
        <taxon>Neocallimastigaceae</taxon>
        <taxon>Piromyces</taxon>
    </lineage>
</organism>
<feature type="chain" id="PRO_5012349936" evidence="1">
    <location>
        <begin position="23"/>
        <end position="526"/>
    </location>
</feature>
<gene>
    <name evidence="2" type="ORF">BCR36DRAFT_586401</name>
</gene>
<accession>A0A1Y1UZI9</accession>
<comment type="caution">
    <text evidence="2">The sequence shown here is derived from an EMBL/GenBank/DDBJ whole genome shotgun (WGS) entry which is preliminary data.</text>
</comment>
<evidence type="ECO:0000313" key="3">
    <source>
        <dbReference type="Proteomes" id="UP000193719"/>
    </source>
</evidence>
<dbReference type="Proteomes" id="UP000193719">
    <property type="component" value="Unassembled WGS sequence"/>
</dbReference>
<keyword evidence="1" id="KW-0732">Signal</keyword>
<reference evidence="2 3" key="2">
    <citation type="submission" date="2016-08" db="EMBL/GenBank/DDBJ databases">
        <title>Pervasive Adenine N6-methylation of Active Genes in Fungi.</title>
        <authorList>
            <consortium name="DOE Joint Genome Institute"/>
            <person name="Mondo S.J."/>
            <person name="Dannebaum R.O."/>
            <person name="Kuo R.C."/>
            <person name="Labutti K."/>
            <person name="Haridas S."/>
            <person name="Kuo A."/>
            <person name="Salamov A."/>
            <person name="Ahrendt S.R."/>
            <person name="Lipzen A."/>
            <person name="Sullivan W."/>
            <person name="Andreopoulos W.B."/>
            <person name="Clum A."/>
            <person name="Lindquist E."/>
            <person name="Daum C."/>
            <person name="Ramamoorthy G.K."/>
            <person name="Gryganskyi A."/>
            <person name="Culley D."/>
            <person name="Magnuson J.K."/>
            <person name="James T.Y."/>
            <person name="O'Malley M.A."/>
            <person name="Stajich J.E."/>
            <person name="Spatafora J.W."/>
            <person name="Visel A."/>
            <person name="Grigoriev I.V."/>
        </authorList>
    </citation>
    <scope>NUCLEOTIDE SEQUENCE [LARGE SCALE GENOMIC DNA]</scope>
    <source>
        <strain evidence="3">finn</strain>
    </source>
</reference>